<sequence>MAAIDEVLADCADLDESLSGLTGTDERKTLIKKHIEKLSNRRCYQIPEFSNEFEWLNVSKPLLLSNQLKGKVLVLDFFTYCCINCMHVLPDLHQLESKFSITDGVVVLGVHSAKFLNEKLTANILSAVLRYDITHPVVNDSEASLWHKLQIMCWPTFVIVGPQGQFLYNLVGEGHKEQLFEFVDIAVDYFKTLGEIKPHDLPISLEKYRLPDSPLKFPGKIELNGDVLIISDSGNHRLLITDLNGVVQEVVGSGNRGYKDGDFNTASFSSPQGTVVKDNVIYVADTDNHAVRKLDLISRSVTTVIGTGQQGDDKVGGKIGTQQIISSPWDLELGKSPGSTVEDVLYIAMAGTHQIWIYCLQDLTWYKALKYPAFTCVRFVGSGAEENRNNSYPQKAGLAQPSGVVISHDEEVNSLFIADSESSTIRTVSLKDGAVKNLVGGECDPNNLFAFGDVDGKGVEAKLQHPLGVALLQDKQQLLVADSYNHKIKSVDLKTKMCTTILGNGSHGNQGDNSTSVLNEPGGVCVDGNKEIVYIADTNNSEIKILDLKTSKLSKLPIIFRDEPDSRLSSEPDSRLSSKPSIEADVTIEQPVVSVHQDSTVAIEVEFILNNKEKMNEEAPQSWKVLNSDGNPGLQFIGGLKGKLVGNKKQTITKVKVEKRDSNEKQTIMVLFQLFTCLLDSDVCTMKRVLVKQTLDITSSDTNTDHVTLFIKL</sequence>
<dbReference type="AlphaFoldDB" id="A0AAN8JBE3"/>
<proteinExistence type="predicted"/>
<dbReference type="CDD" id="cd14951">
    <property type="entry name" value="NHL-2_like"/>
    <property type="match status" value="1"/>
</dbReference>
<dbReference type="PROSITE" id="PS51352">
    <property type="entry name" value="THIOREDOXIN_2"/>
    <property type="match status" value="1"/>
</dbReference>
<organism evidence="3 4">
    <name type="scientific">Patella caerulea</name>
    <name type="common">Rayed Mediterranean limpet</name>
    <dbReference type="NCBI Taxonomy" id="87958"/>
    <lineage>
        <taxon>Eukaryota</taxon>
        <taxon>Metazoa</taxon>
        <taxon>Spiralia</taxon>
        <taxon>Lophotrochozoa</taxon>
        <taxon>Mollusca</taxon>
        <taxon>Gastropoda</taxon>
        <taxon>Patellogastropoda</taxon>
        <taxon>Patelloidea</taxon>
        <taxon>Patellidae</taxon>
        <taxon>Patella</taxon>
    </lineage>
</organism>
<dbReference type="InterPro" id="IPR045302">
    <property type="entry name" value="NHL2_NHL_rpt_dom"/>
</dbReference>
<dbReference type="InterPro" id="IPR013766">
    <property type="entry name" value="Thioredoxin_domain"/>
</dbReference>
<dbReference type="InterPro" id="IPR011042">
    <property type="entry name" value="6-blade_b-propeller_TolB-like"/>
</dbReference>
<dbReference type="InterPro" id="IPR012336">
    <property type="entry name" value="Thioredoxin-like_fold"/>
</dbReference>
<evidence type="ECO:0000259" key="2">
    <source>
        <dbReference type="PROSITE" id="PS51352"/>
    </source>
</evidence>
<accession>A0AAN8JBE3</accession>
<protein>
    <recommendedName>
        <fullName evidence="2">Thioredoxin domain-containing protein</fullName>
    </recommendedName>
</protein>
<dbReference type="Proteomes" id="UP001347796">
    <property type="component" value="Unassembled WGS sequence"/>
</dbReference>
<dbReference type="EMBL" id="JAZGQO010000011">
    <property type="protein sequence ID" value="KAK6174277.1"/>
    <property type="molecule type" value="Genomic_DNA"/>
</dbReference>
<evidence type="ECO:0000313" key="3">
    <source>
        <dbReference type="EMBL" id="KAK6174277.1"/>
    </source>
</evidence>
<gene>
    <name evidence="3" type="ORF">SNE40_017587</name>
</gene>
<dbReference type="InterPro" id="IPR001258">
    <property type="entry name" value="NHL_repeat"/>
</dbReference>
<keyword evidence="4" id="KW-1185">Reference proteome</keyword>
<reference evidence="3 4" key="1">
    <citation type="submission" date="2024-01" db="EMBL/GenBank/DDBJ databases">
        <title>The genome of the rayed Mediterranean limpet Patella caerulea (Linnaeus, 1758).</title>
        <authorList>
            <person name="Anh-Thu Weber A."/>
            <person name="Halstead-Nussloch G."/>
        </authorList>
    </citation>
    <scope>NUCLEOTIDE SEQUENCE [LARGE SCALE GENOMIC DNA]</scope>
    <source>
        <strain evidence="3">AATW-2023a</strain>
        <tissue evidence="3">Whole specimen</tissue>
    </source>
</reference>
<evidence type="ECO:0000313" key="4">
    <source>
        <dbReference type="Proteomes" id="UP001347796"/>
    </source>
</evidence>
<dbReference type="SUPFAM" id="SSF101898">
    <property type="entry name" value="NHL repeat"/>
    <property type="match status" value="1"/>
</dbReference>
<dbReference type="Gene3D" id="2.120.10.30">
    <property type="entry name" value="TolB, C-terminal domain"/>
    <property type="match status" value="3"/>
</dbReference>
<dbReference type="Pfam" id="PF13905">
    <property type="entry name" value="Thioredoxin_8"/>
    <property type="match status" value="1"/>
</dbReference>
<keyword evidence="1" id="KW-0677">Repeat</keyword>
<name>A0AAN8JBE3_PATCE</name>
<dbReference type="PANTHER" id="PTHR46388:SF2">
    <property type="entry name" value="NHL REPEAT-CONTAINING PROTEIN 2"/>
    <property type="match status" value="1"/>
</dbReference>
<evidence type="ECO:0000256" key="1">
    <source>
        <dbReference type="ARBA" id="ARBA00022737"/>
    </source>
</evidence>
<dbReference type="Gene3D" id="3.40.30.10">
    <property type="entry name" value="Glutaredoxin"/>
    <property type="match status" value="1"/>
</dbReference>
<dbReference type="SUPFAM" id="SSF52833">
    <property type="entry name" value="Thioredoxin-like"/>
    <property type="match status" value="1"/>
</dbReference>
<dbReference type="PANTHER" id="PTHR46388">
    <property type="entry name" value="NHL REPEAT-CONTAINING PROTEIN 2"/>
    <property type="match status" value="1"/>
</dbReference>
<comment type="caution">
    <text evidence="3">The sequence shown here is derived from an EMBL/GenBank/DDBJ whole genome shotgun (WGS) entry which is preliminary data.</text>
</comment>
<dbReference type="InterPro" id="IPR036249">
    <property type="entry name" value="Thioredoxin-like_sf"/>
</dbReference>
<dbReference type="Pfam" id="PF01436">
    <property type="entry name" value="NHL"/>
    <property type="match status" value="3"/>
</dbReference>
<feature type="domain" description="Thioredoxin" evidence="2">
    <location>
        <begin position="40"/>
        <end position="188"/>
    </location>
</feature>